<dbReference type="Proteomes" id="UP000007967">
    <property type="component" value="Chromosome"/>
</dbReference>
<dbReference type="HOGENOM" id="CLU_121458_0_0_11"/>
<keyword evidence="4" id="KW-1185">Reference proteome</keyword>
<dbReference type="AlphaFoldDB" id="D2PVK1"/>
<dbReference type="RefSeq" id="WP_012923794.1">
    <property type="nucleotide sequence ID" value="NC_013729.1"/>
</dbReference>
<feature type="region of interest" description="Disordered" evidence="1">
    <location>
        <begin position="70"/>
        <end position="93"/>
    </location>
</feature>
<proteinExistence type="predicted"/>
<evidence type="ECO:0008006" key="5">
    <source>
        <dbReference type="Google" id="ProtNLM"/>
    </source>
</evidence>
<keyword evidence="2" id="KW-0732">Signal</keyword>
<feature type="chain" id="PRO_5003033343" description="Secreted protein" evidence="2">
    <location>
        <begin position="24"/>
        <end position="173"/>
    </location>
</feature>
<feature type="signal peptide" evidence="2">
    <location>
        <begin position="1"/>
        <end position="23"/>
    </location>
</feature>
<feature type="region of interest" description="Disordered" evidence="1">
    <location>
        <begin position="133"/>
        <end position="160"/>
    </location>
</feature>
<evidence type="ECO:0000256" key="1">
    <source>
        <dbReference type="SAM" id="MobiDB-lite"/>
    </source>
</evidence>
<gene>
    <name evidence="3" type="ordered locus">Kfla_6238</name>
</gene>
<dbReference type="EMBL" id="CP001736">
    <property type="protein sequence ID" value="ADB35241.1"/>
    <property type="molecule type" value="Genomic_DNA"/>
</dbReference>
<organism evidence="3 4">
    <name type="scientific">Kribbella flavida (strain DSM 17836 / JCM 10339 / NBRC 14399)</name>
    <dbReference type="NCBI Taxonomy" id="479435"/>
    <lineage>
        <taxon>Bacteria</taxon>
        <taxon>Bacillati</taxon>
        <taxon>Actinomycetota</taxon>
        <taxon>Actinomycetes</taxon>
        <taxon>Propionibacteriales</taxon>
        <taxon>Kribbellaceae</taxon>
        <taxon>Kribbella</taxon>
    </lineage>
</organism>
<feature type="compositionally biased region" description="Basic and acidic residues" evidence="1">
    <location>
        <begin position="148"/>
        <end position="160"/>
    </location>
</feature>
<dbReference type="STRING" id="479435.Kfla_6238"/>
<evidence type="ECO:0000313" key="4">
    <source>
        <dbReference type="Proteomes" id="UP000007967"/>
    </source>
</evidence>
<dbReference type="KEGG" id="kfl:Kfla_6238"/>
<feature type="region of interest" description="Disordered" evidence="1">
    <location>
        <begin position="23"/>
        <end position="53"/>
    </location>
</feature>
<dbReference type="eggNOG" id="ENOG50335GQ">
    <property type="taxonomic scope" value="Bacteria"/>
</dbReference>
<evidence type="ECO:0000313" key="3">
    <source>
        <dbReference type="EMBL" id="ADB35241.1"/>
    </source>
</evidence>
<protein>
    <recommendedName>
        <fullName evidence="5">Secreted protein</fullName>
    </recommendedName>
</protein>
<name>D2PVK1_KRIFD</name>
<reference evidence="3 4" key="2">
    <citation type="journal article" date="2010" name="Stand. Genomic Sci.">
        <title>Complete genome sequence of Kribbella flavida type strain (IFO 14399).</title>
        <authorList>
            <person name="Pukall R."/>
            <person name="Lapidus A."/>
            <person name="Glavina Del Rio T."/>
            <person name="Copeland A."/>
            <person name="Tice H."/>
            <person name="Cheng J.-F."/>
            <person name="Lucas S."/>
            <person name="Chen F."/>
            <person name="Nolan M."/>
            <person name="LaButti K."/>
            <person name="Pati A."/>
            <person name="Ivanova N."/>
            <person name="Mavrommatis K."/>
            <person name="Mikhailova N."/>
            <person name="Pitluck S."/>
            <person name="Bruce D."/>
            <person name="Goodwin L."/>
            <person name="Land M."/>
            <person name="Hauser L."/>
            <person name="Chang Y.-J."/>
            <person name="Jeffries C.D."/>
            <person name="Chen A."/>
            <person name="Palaniappan K."/>
            <person name="Chain P."/>
            <person name="Rohde M."/>
            <person name="Goeker M."/>
            <person name="Bristow J."/>
            <person name="Eisen J.A."/>
            <person name="Markowitz V."/>
            <person name="Hugenholtz P."/>
            <person name="Kyrpides N.C."/>
            <person name="Klenk H.-P."/>
            <person name="Brettin T."/>
        </authorList>
    </citation>
    <scope>NUCLEOTIDE SEQUENCE [LARGE SCALE GENOMIC DNA]</scope>
    <source>
        <strain evidence="4">DSM 17836 / JCM 10339 / NBRC 14399</strain>
    </source>
</reference>
<accession>D2PVK1</accession>
<reference evidence="4" key="1">
    <citation type="submission" date="2009-09" db="EMBL/GenBank/DDBJ databases">
        <title>The complete genome of Kribbella flavida DSM 17836.</title>
        <authorList>
            <consortium name="US DOE Joint Genome Institute (JGI-PGF)"/>
            <person name="Lucas S."/>
            <person name="Copeland A."/>
            <person name="Lapidus A."/>
            <person name="Glavina del Rio T."/>
            <person name="Dalin E."/>
            <person name="Tice H."/>
            <person name="Bruce D."/>
            <person name="Goodwin L."/>
            <person name="Pitluck S."/>
            <person name="Kyrpides N."/>
            <person name="Mavromatis K."/>
            <person name="Ivanova N."/>
            <person name="Saunders E."/>
            <person name="Brettin T."/>
            <person name="Detter J.C."/>
            <person name="Han C."/>
            <person name="Larimer F."/>
            <person name="Land M."/>
            <person name="Hauser L."/>
            <person name="Markowitz V."/>
            <person name="Cheng J.-F."/>
            <person name="Hugenholtz P."/>
            <person name="Woyke T."/>
            <person name="Wu D."/>
            <person name="Pukall R."/>
            <person name="Klenk H.-P."/>
            <person name="Eisen J.A."/>
        </authorList>
    </citation>
    <scope>NUCLEOTIDE SEQUENCE [LARGE SCALE GENOMIC DNA]</scope>
    <source>
        <strain evidence="4">DSM 17836 / JCM 10339 / NBRC 14399</strain>
    </source>
</reference>
<evidence type="ECO:0000256" key="2">
    <source>
        <dbReference type="SAM" id="SignalP"/>
    </source>
</evidence>
<dbReference type="OrthoDB" id="7949713at2"/>
<dbReference type="PROSITE" id="PS51257">
    <property type="entry name" value="PROKAR_LIPOPROTEIN"/>
    <property type="match status" value="1"/>
</dbReference>
<sequence length="173" mass="18162">MRRQSLLAAIALTAALALTGCGAEPEAEGVASGGTAQPEASTGGGDAAVENLSQDEKGVKFAQCLRENGLDVKDPEPGKGVMLKFGPESGMSREKVEQAMEACRKYNPQADSKPNPEQEANGRKYAECMRANGVEKFPDPKPGQRGIQIDKETGSDPDLDKAQAACQSILAGR</sequence>